<dbReference type="Pfam" id="PF01019">
    <property type="entry name" value="G_glu_transpept"/>
    <property type="match status" value="1"/>
</dbReference>
<keyword evidence="6" id="KW-1185">Reference proteome</keyword>
<keyword evidence="4" id="KW-1133">Transmembrane helix</keyword>
<dbReference type="InterPro" id="IPR043137">
    <property type="entry name" value="GGT_ssub_C"/>
</dbReference>
<feature type="binding site" evidence="3">
    <location>
        <begin position="450"/>
        <end position="451"/>
    </location>
    <ligand>
        <name>L-glutamate</name>
        <dbReference type="ChEBI" id="CHEBI:29985"/>
    </ligand>
</feature>
<feature type="binding site" evidence="3">
    <location>
        <begin position="398"/>
        <end position="400"/>
    </location>
    <ligand>
        <name>L-glutamate</name>
        <dbReference type="ChEBI" id="CHEBI:29985"/>
    </ligand>
</feature>
<keyword evidence="4" id="KW-0812">Transmembrane</keyword>
<evidence type="ECO:0000256" key="3">
    <source>
        <dbReference type="PIRSR" id="PIRSR600101-2"/>
    </source>
</evidence>
<protein>
    <recommendedName>
        <fullName evidence="7">Gamma-glutamyltransferase</fullName>
    </recommendedName>
</protein>
<feature type="active site" description="Nucleophile" evidence="2">
    <location>
        <position position="380"/>
    </location>
</feature>
<dbReference type="Gene3D" id="3.60.20.40">
    <property type="match status" value="1"/>
</dbReference>
<dbReference type="PANTHER" id="PTHR11686">
    <property type="entry name" value="GAMMA GLUTAMYL TRANSPEPTIDASE"/>
    <property type="match status" value="1"/>
</dbReference>
<dbReference type="OrthoDB" id="1081007at2759"/>
<dbReference type="Gene3D" id="1.10.246.130">
    <property type="match status" value="1"/>
</dbReference>
<reference evidence="5" key="1">
    <citation type="submission" date="2022-01" db="EMBL/GenBank/DDBJ databases">
        <authorList>
            <person name="King R."/>
        </authorList>
    </citation>
    <scope>NUCLEOTIDE SEQUENCE</scope>
</reference>
<feature type="binding site" evidence="3">
    <location>
        <position position="109"/>
    </location>
    <ligand>
        <name>L-glutamate</name>
        <dbReference type="ChEBI" id="CHEBI:29985"/>
    </ligand>
</feature>
<dbReference type="GO" id="GO:0006751">
    <property type="term" value="P:glutathione catabolic process"/>
    <property type="evidence" value="ECO:0007669"/>
    <property type="project" value="InterPro"/>
</dbReference>
<dbReference type="PRINTS" id="PR01210">
    <property type="entry name" value="GGTRANSPTASE"/>
</dbReference>
<dbReference type="GO" id="GO:0036374">
    <property type="term" value="F:glutathione hydrolase activity"/>
    <property type="evidence" value="ECO:0007669"/>
    <property type="project" value="InterPro"/>
</dbReference>
<proteinExistence type="predicted"/>
<dbReference type="InterPro" id="IPR029055">
    <property type="entry name" value="Ntn_hydrolases_N"/>
</dbReference>
<organism evidence="5 6">
    <name type="scientific">Chironomus riparius</name>
    <dbReference type="NCBI Taxonomy" id="315576"/>
    <lineage>
        <taxon>Eukaryota</taxon>
        <taxon>Metazoa</taxon>
        <taxon>Ecdysozoa</taxon>
        <taxon>Arthropoda</taxon>
        <taxon>Hexapoda</taxon>
        <taxon>Insecta</taxon>
        <taxon>Pterygota</taxon>
        <taxon>Neoptera</taxon>
        <taxon>Endopterygota</taxon>
        <taxon>Diptera</taxon>
        <taxon>Nematocera</taxon>
        <taxon>Chironomoidea</taxon>
        <taxon>Chironomidae</taxon>
        <taxon>Chironominae</taxon>
        <taxon>Chironomus</taxon>
    </lineage>
</organism>
<keyword evidence="4" id="KW-0472">Membrane</keyword>
<accession>A0A9N9S6H5</accession>
<dbReference type="EMBL" id="OU895880">
    <property type="protein sequence ID" value="CAG9811431.1"/>
    <property type="molecule type" value="Genomic_DNA"/>
</dbReference>
<reference evidence="5" key="2">
    <citation type="submission" date="2022-10" db="EMBL/GenBank/DDBJ databases">
        <authorList>
            <consortium name="ENA_rothamsted_submissions"/>
            <consortium name="culmorum"/>
            <person name="King R."/>
        </authorList>
    </citation>
    <scope>NUCLEOTIDE SEQUENCE</scope>
</reference>
<dbReference type="InterPro" id="IPR043138">
    <property type="entry name" value="GGT_lsub"/>
</dbReference>
<gene>
    <name evidence="5" type="ORF">CHIRRI_LOCUS14240</name>
</gene>
<evidence type="ECO:0000313" key="5">
    <source>
        <dbReference type="EMBL" id="CAG9811431.1"/>
    </source>
</evidence>
<keyword evidence="1" id="KW-1202">Platelet aggregation activating toxin</keyword>
<sequence length="572" mass="62591">MNFQSRIIKLFIILFGVLIVVAAIAGGVLYAIYSKDGDKIGIGAIASNGVECAEMGKKMFERGGNVADVAVTTMLCEGISSPQSCGIGGGFIAVIYLKSQGIIQTINARERAPRNSTVDMYVAEPKESTHGGKAVAVPGDLKGMWEMHQKYGLLKWKEVLEPVIDMCKNGHTVGPFLEEMLTAYEDELLAEPSLREIFMNPATNRTWKLNDKMKRPKLAETLEIIANEGIDAMYGGGKIGKKFVADVQKYGGIMIEKDLKDYRVEWSDPVSTTITNNSTVYTSPLPSSGSMLILMLNILRNDKLEPNLVSYQRMIESMKLSFAHRTMIGAEANEEVLAIAKNMVSKSYGDALRRFVNDNKTSTDVKYYGVKHADVDDRGTAHISILAPNGDAIAVTNTINDIFGAMWRSQSTGIIPNDEMDDFSVPGKANADGVLPSPNNFAIPGNNPISSMTPTIVLDRNGDVRLLIGAAGGRRIITSTFYTLYRNIFFNETLEDAMAAPRIHHQLTPMELVYSSHFDADIIKSLNETMGHKVRATPRIANVVGVSVENGNVKASYDPFRGGSTVIFEGKY</sequence>
<keyword evidence="1" id="KW-1199">Hemostasis impairing toxin</keyword>
<dbReference type="InterPro" id="IPR000101">
    <property type="entry name" value="GGT_peptidase"/>
</dbReference>
<feature type="transmembrane region" description="Helical" evidence="4">
    <location>
        <begin position="7"/>
        <end position="33"/>
    </location>
</feature>
<evidence type="ECO:0000256" key="1">
    <source>
        <dbReference type="ARBA" id="ARBA00084097"/>
    </source>
</evidence>
<dbReference type="PANTHER" id="PTHR11686:SF72">
    <property type="entry name" value="GAMMA-GLUTAMYL TRANSPEPTIDASE, ISOFORM A"/>
    <property type="match status" value="1"/>
</dbReference>
<dbReference type="Proteomes" id="UP001153620">
    <property type="component" value="Chromosome 4"/>
</dbReference>
<feature type="binding site" evidence="3">
    <location>
        <position position="473"/>
    </location>
    <ligand>
        <name>L-glutamate</name>
        <dbReference type="ChEBI" id="CHEBI:29985"/>
    </ligand>
</feature>
<evidence type="ECO:0000256" key="4">
    <source>
        <dbReference type="SAM" id="Phobius"/>
    </source>
</evidence>
<dbReference type="FunFam" id="3.60.20.40:FF:000001">
    <property type="entry name" value="Gamma-glutamyltranspeptidase 1"/>
    <property type="match status" value="1"/>
</dbReference>
<name>A0A9N9S6H5_9DIPT</name>
<dbReference type="SUPFAM" id="SSF56235">
    <property type="entry name" value="N-terminal nucleophile aminohydrolases (Ntn hydrolases)"/>
    <property type="match status" value="1"/>
</dbReference>
<dbReference type="AlphaFoldDB" id="A0A9N9S6H5"/>
<feature type="binding site" evidence="3">
    <location>
        <position position="422"/>
    </location>
    <ligand>
        <name>L-glutamate</name>
        <dbReference type="ChEBI" id="CHEBI:29985"/>
    </ligand>
</feature>
<dbReference type="GO" id="GO:0005886">
    <property type="term" value="C:plasma membrane"/>
    <property type="evidence" value="ECO:0007669"/>
    <property type="project" value="TreeGrafter"/>
</dbReference>
<evidence type="ECO:0008006" key="7">
    <source>
        <dbReference type="Google" id="ProtNLM"/>
    </source>
</evidence>
<evidence type="ECO:0000256" key="2">
    <source>
        <dbReference type="PIRSR" id="PIRSR600101-1"/>
    </source>
</evidence>
<evidence type="ECO:0000313" key="6">
    <source>
        <dbReference type="Proteomes" id="UP001153620"/>
    </source>
</evidence>
<keyword evidence="1" id="KW-0800">Toxin</keyword>
<dbReference type="NCBIfam" id="TIGR00066">
    <property type="entry name" value="g_glut_trans"/>
    <property type="match status" value="1"/>
</dbReference>